<evidence type="ECO:0000259" key="1">
    <source>
        <dbReference type="Pfam" id="PF14280"/>
    </source>
</evidence>
<sequence>MSNAKIKRFCAEYGFQGWIATSAKTGENCSDKGNGGQPSDLKQLIARSIPWDRLPWTATPKLLAELKNAMMAMREEADIRLLRFAELERRLQQALPREAFNEDDVRTAVGLLANHGLARPLKFGDLVLLQPELLNGYAGAIIRAARAHTDEIGCVAEAELYNPRFDFTGVDRLRRPDEELLLRAMVQTFLDHSLCIAEDTSDGRQLVFPSQYRRERDIPWEPDVFVSYTFRGEWQTVWSTLVVRLWYSYEFDHKELWRNAAEFQSSRGQLLGLKIDNRQGEGEATISLFFDPKTPDELKVNFIGYVHRHLAKYASGVTRDRRYVCPACETPVTNLGAVRRRMEKGKEFITCQECDERVPFLDFIEEWLKSDSVAQKILEMEEAATKELDTQSLEQILIGHMMTVCGEANQIFRPVTMFDYGIDGEVEFKDHHGKASGKKIYVQLKSGNSYLRTRKDGREVFDVKKDRHLDYWVSQPVDVYLVIRQTDEEMAGIKDRDDRGTIRWMNVTRYLKAREDKESRQIIFHGEELNTAAVLKVRESILGLRAKAERG</sequence>
<dbReference type="InterPro" id="IPR025375">
    <property type="entry name" value="DUF4365"/>
</dbReference>
<name>A0A451ABF2_9GAMM</name>
<organism evidence="2">
    <name type="scientific">Candidatus Kentrum sp. TUN</name>
    <dbReference type="NCBI Taxonomy" id="2126343"/>
    <lineage>
        <taxon>Bacteria</taxon>
        <taxon>Pseudomonadati</taxon>
        <taxon>Pseudomonadota</taxon>
        <taxon>Gammaproteobacteria</taxon>
        <taxon>Candidatus Kentrum</taxon>
    </lineage>
</organism>
<dbReference type="AlphaFoldDB" id="A0A451ABF2"/>
<protein>
    <recommendedName>
        <fullName evidence="1">DUF4365 domain-containing protein</fullName>
    </recommendedName>
</protein>
<dbReference type="Pfam" id="PF14280">
    <property type="entry name" value="DUF4365"/>
    <property type="match status" value="1"/>
</dbReference>
<dbReference type="EMBL" id="CAADFX010000210">
    <property type="protein sequence ID" value="VFK63366.1"/>
    <property type="molecule type" value="Genomic_DNA"/>
</dbReference>
<proteinExistence type="predicted"/>
<feature type="domain" description="DUF4365" evidence="1">
    <location>
        <begin position="410"/>
        <end position="532"/>
    </location>
</feature>
<evidence type="ECO:0000313" key="2">
    <source>
        <dbReference type="EMBL" id="VFK63366.1"/>
    </source>
</evidence>
<reference evidence="2" key="1">
    <citation type="submission" date="2019-02" db="EMBL/GenBank/DDBJ databases">
        <authorList>
            <person name="Gruber-Vodicka R. H."/>
            <person name="Seah K. B. B."/>
        </authorList>
    </citation>
    <scope>NUCLEOTIDE SEQUENCE</scope>
    <source>
        <strain evidence="2">BECK_BY1</strain>
    </source>
</reference>
<accession>A0A451ABF2</accession>
<gene>
    <name evidence="2" type="ORF">BECKTUN1418D_GA0071000_12103</name>
</gene>